<evidence type="ECO:0000313" key="1">
    <source>
        <dbReference type="EMBL" id="KAA1096212.1"/>
    </source>
</evidence>
<gene>
    <name evidence="1" type="ORF">PGT21_008355</name>
    <name evidence="2" type="ORF">PGTUg99_015534</name>
</gene>
<reference evidence="3 4" key="1">
    <citation type="submission" date="2019-05" db="EMBL/GenBank/DDBJ databases">
        <title>Emergence of the Ug99 lineage of the wheat stem rust pathogen through somatic hybridization.</title>
        <authorList>
            <person name="Li F."/>
            <person name="Upadhyaya N.M."/>
            <person name="Sperschneider J."/>
            <person name="Matny O."/>
            <person name="Nguyen-Phuc H."/>
            <person name="Mago R."/>
            <person name="Raley C."/>
            <person name="Miller M.E."/>
            <person name="Silverstein K.A.T."/>
            <person name="Henningsen E."/>
            <person name="Hirsch C.D."/>
            <person name="Visser B."/>
            <person name="Pretorius Z.A."/>
            <person name="Steffenson B.J."/>
            <person name="Schwessinger B."/>
            <person name="Dodds P.N."/>
            <person name="Figueroa M."/>
        </authorList>
    </citation>
    <scope>NUCLEOTIDE SEQUENCE [LARGE SCALE GENOMIC DNA]</scope>
    <source>
        <strain evidence="1">21-0</strain>
        <strain evidence="2 4">Ug99</strain>
    </source>
</reference>
<evidence type="ECO:0000313" key="2">
    <source>
        <dbReference type="EMBL" id="KAA1099086.1"/>
    </source>
</evidence>
<proteinExistence type="predicted"/>
<dbReference type="AlphaFoldDB" id="A0A5B0P5Y4"/>
<keyword evidence="3" id="KW-1185">Reference proteome</keyword>
<comment type="caution">
    <text evidence="1">The sequence shown here is derived from an EMBL/GenBank/DDBJ whole genome shotgun (WGS) entry which is preliminary data.</text>
</comment>
<sequence>MWPASYAHDITHLLLQKVNEPTPVPITRKNQIQSYSTHSSRIRSCKLATIALSANGFIRNHTCLAAA</sequence>
<accession>A0A5B0P5Y4</accession>
<protein>
    <submittedName>
        <fullName evidence="1">Uncharacterized protein</fullName>
    </submittedName>
</protein>
<dbReference type="Proteomes" id="UP000324748">
    <property type="component" value="Unassembled WGS sequence"/>
</dbReference>
<dbReference type="Proteomes" id="UP000325313">
    <property type="component" value="Unassembled WGS sequence"/>
</dbReference>
<dbReference type="EMBL" id="VDEP01000343">
    <property type="protein sequence ID" value="KAA1099086.1"/>
    <property type="molecule type" value="Genomic_DNA"/>
</dbReference>
<evidence type="ECO:0000313" key="3">
    <source>
        <dbReference type="Proteomes" id="UP000324748"/>
    </source>
</evidence>
<evidence type="ECO:0000313" key="4">
    <source>
        <dbReference type="Proteomes" id="UP000325313"/>
    </source>
</evidence>
<dbReference type="EMBL" id="VSWC01000067">
    <property type="protein sequence ID" value="KAA1096212.1"/>
    <property type="molecule type" value="Genomic_DNA"/>
</dbReference>
<organism evidence="1 3">
    <name type="scientific">Puccinia graminis f. sp. tritici</name>
    <dbReference type="NCBI Taxonomy" id="56615"/>
    <lineage>
        <taxon>Eukaryota</taxon>
        <taxon>Fungi</taxon>
        <taxon>Dikarya</taxon>
        <taxon>Basidiomycota</taxon>
        <taxon>Pucciniomycotina</taxon>
        <taxon>Pucciniomycetes</taxon>
        <taxon>Pucciniales</taxon>
        <taxon>Pucciniaceae</taxon>
        <taxon>Puccinia</taxon>
    </lineage>
</organism>
<name>A0A5B0P5Y4_PUCGR</name>